<name>A0A6J7WVB3_9CAUD</name>
<gene>
    <name evidence="1" type="ORF">UFOVP359_133</name>
</gene>
<evidence type="ECO:0000313" key="1">
    <source>
        <dbReference type="EMBL" id="CAB5221916.1"/>
    </source>
</evidence>
<sequence length="91" mass="10626">MFKKNKLDKSMLVEEPQYRGVITFDSNKRIWKASVQRRIDVSEWKRVQCGLKGVPFKTKEAAESAARWKIKEQRALDNQGSNSVSYVIYDD</sequence>
<reference evidence="1" key="1">
    <citation type="submission" date="2020-05" db="EMBL/GenBank/DDBJ databases">
        <authorList>
            <person name="Chiriac C."/>
            <person name="Salcher M."/>
            <person name="Ghai R."/>
            <person name="Kavagutti S V."/>
        </authorList>
    </citation>
    <scope>NUCLEOTIDE SEQUENCE</scope>
</reference>
<dbReference type="EMBL" id="LR798295">
    <property type="protein sequence ID" value="CAB5221916.1"/>
    <property type="molecule type" value="Genomic_DNA"/>
</dbReference>
<protein>
    <submittedName>
        <fullName evidence="1">Uncharacterized protein</fullName>
    </submittedName>
</protein>
<organism evidence="1">
    <name type="scientific">uncultured Caudovirales phage</name>
    <dbReference type="NCBI Taxonomy" id="2100421"/>
    <lineage>
        <taxon>Viruses</taxon>
        <taxon>Duplodnaviria</taxon>
        <taxon>Heunggongvirae</taxon>
        <taxon>Uroviricota</taxon>
        <taxon>Caudoviricetes</taxon>
        <taxon>Peduoviridae</taxon>
        <taxon>Maltschvirus</taxon>
        <taxon>Maltschvirus maltsch</taxon>
    </lineage>
</organism>
<proteinExistence type="predicted"/>
<accession>A0A6J7WVB3</accession>